<feature type="non-terminal residue" evidence="3">
    <location>
        <position position="1"/>
    </location>
</feature>
<protein>
    <recommendedName>
        <fullName evidence="5">Sulfotransferase</fullName>
    </recommendedName>
</protein>
<dbReference type="GO" id="GO:0001517">
    <property type="term" value="F:N-acetylglucosamine 6-O-sulfotransferase activity"/>
    <property type="evidence" value="ECO:0007669"/>
    <property type="project" value="TreeGrafter"/>
</dbReference>
<dbReference type="Gene3D" id="3.40.50.300">
    <property type="entry name" value="P-loop containing nucleotide triphosphate hydrolases"/>
    <property type="match status" value="1"/>
</dbReference>
<name>A0AAE0ZXQ3_9GAST</name>
<dbReference type="SUPFAM" id="SSF52540">
    <property type="entry name" value="P-loop containing nucleoside triphosphate hydrolases"/>
    <property type="match status" value="1"/>
</dbReference>
<comment type="caution">
    <text evidence="3">The sequence shown here is derived from an EMBL/GenBank/DDBJ whole genome shotgun (WGS) entry which is preliminary data.</text>
</comment>
<organism evidence="3 4">
    <name type="scientific">Elysia crispata</name>
    <name type="common">lettuce slug</name>
    <dbReference type="NCBI Taxonomy" id="231223"/>
    <lineage>
        <taxon>Eukaryota</taxon>
        <taxon>Metazoa</taxon>
        <taxon>Spiralia</taxon>
        <taxon>Lophotrochozoa</taxon>
        <taxon>Mollusca</taxon>
        <taxon>Gastropoda</taxon>
        <taxon>Heterobranchia</taxon>
        <taxon>Euthyneura</taxon>
        <taxon>Panpulmonata</taxon>
        <taxon>Sacoglossa</taxon>
        <taxon>Placobranchoidea</taxon>
        <taxon>Plakobranchidae</taxon>
        <taxon>Elysia</taxon>
    </lineage>
</organism>
<proteinExistence type="predicted"/>
<dbReference type="EMBL" id="JAWDGP010003203">
    <property type="protein sequence ID" value="KAK3776532.1"/>
    <property type="molecule type" value="Genomic_DNA"/>
</dbReference>
<evidence type="ECO:0008006" key="5">
    <source>
        <dbReference type="Google" id="ProtNLM"/>
    </source>
</evidence>
<dbReference type="GO" id="GO:0006044">
    <property type="term" value="P:N-acetylglucosamine metabolic process"/>
    <property type="evidence" value="ECO:0007669"/>
    <property type="project" value="TreeGrafter"/>
</dbReference>
<keyword evidence="4" id="KW-1185">Reference proteome</keyword>
<keyword evidence="2" id="KW-0472">Membrane</keyword>
<dbReference type="PANTHER" id="PTHR10704">
    <property type="entry name" value="CARBOHYDRATE SULFOTRANSFERASE"/>
    <property type="match status" value="1"/>
</dbReference>
<evidence type="ECO:0000256" key="2">
    <source>
        <dbReference type="SAM" id="Phobius"/>
    </source>
</evidence>
<accession>A0AAE0ZXQ3</accession>
<feature type="transmembrane region" description="Helical" evidence="2">
    <location>
        <begin position="6"/>
        <end position="26"/>
    </location>
</feature>
<gene>
    <name evidence="3" type="ORF">RRG08_006748</name>
</gene>
<dbReference type="InterPro" id="IPR027417">
    <property type="entry name" value="P-loop_NTPase"/>
</dbReference>
<keyword evidence="2" id="KW-1133">Transmembrane helix</keyword>
<dbReference type="AlphaFoldDB" id="A0AAE0ZXQ3"/>
<dbReference type="GO" id="GO:0006790">
    <property type="term" value="P:sulfur compound metabolic process"/>
    <property type="evidence" value="ECO:0007669"/>
    <property type="project" value="TreeGrafter"/>
</dbReference>
<dbReference type="PANTHER" id="PTHR10704:SF44">
    <property type="entry name" value="LD35051P-RELATED"/>
    <property type="match status" value="1"/>
</dbReference>
<dbReference type="InterPro" id="IPR051135">
    <property type="entry name" value="Gal/GlcNAc/GalNAc_ST"/>
</dbReference>
<evidence type="ECO:0000313" key="4">
    <source>
        <dbReference type="Proteomes" id="UP001283361"/>
    </source>
</evidence>
<dbReference type="Proteomes" id="UP001283361">
    <property type="component" value="Unassembled WGS sequence"/>
</dbReference>
<feature type="compositionally biased region" description="Polar residues" evidence="1">
    <location>
        <begin position="60"/>
        <end position="73"/>
    </location>
</feature>
<evidence type="ECO:0000256" key="1">
    <source>
        <dbReference type="SAM" id="MobiDB-lite"/>
    </source>
</evidence>
<evidence type="ECO:0000313" key="3">
    <source>
        <dbReference type="EMBL" id="KAK3776532.1"/>
    </source>
</evidence>
<sequence>MSRKNLGYRAYIGIFCATFLITFVLLKESRVPTFNVAYQGSIKNFLRKTSIDPSQEKQNHGNNESENSQQTPKVQIDEDKLPQVENCAPDSPRYVILLTYGRSGSSLTSDIISEHPDVFTYYEPLHNLAKSFTSKQKDYKEQNHKYLHLTDIHEYNSAALSMIEKQMTCNYHRLSRFATLNLHAPSIKSTKELYHCVK</sequence>
<feature type="region of interest" description="Disordered" evidence="1">
    <location>
        <begin position="53"/>
        <end position="87"/>
    </location>
</feature>
<keyword evidence="2" id="KW-0812">Transmembrane</keyword>
<reference evidence="3" key="1">
    <citation type="journal article" date="2023" name="G3 (Bethesda)">
        <title>A reference genome for the long-term kleptoplast-retaining sea slug Elysia crispata morphotype clarki.</title>
        <authorList>
            <person name="Eastman K.E."/>
            <person name="Pendleton A.L."/>
            <person name="Shaikh M.A."/>
            <person name="Suttiyut T."/>
            <person name="Ogas R."/>
            <person name="Tomko P."/>
            <person name="Gavelis G."/>
            <person name="Widhalm J.R."/>
            <person name="Wisecaver J.H."/>
        </authorList>
    </citation>
    <scope>NUCLEOTIDE SEQUENCE</scope>
    <source>
        <strain evidence="3">ECLA1</strain>
    </source>
</reference>